<organism evidence="4 5">
    <name type="scientific">Chamaesiphon minutus (strain ATCC 27169 / PCC 6605)</name>
    <dbReference type="NCBI Taxonomy" id="1173020"/>
    <lineage>
        <taxon>Bacteria</taxon>
        <taxon>Bacillati</taxon>
        <taxon>Cyanobacteriota</taxon>
        <taxon>Cyanophyceae</taxon>
        <taxon>Gomontiellales</taxon>
        <taxon>Chamaesiphonaceae</taxon>
        <taxon>Chamaesiphon</taxon>
    </lineage>
</organism>
<proteinExistence type="predicted"/>
<protein>
    <submittedName>
        <fullName evidence="4">WD40 repeat-containing protein</fullName>
    </submittedName>
</protein>
<dbReference type="InterPro" id="IPR015943">
    <property type="entry name" value="WD40/YVTN_repeat-like_dom_sf"/>
</dbReference>
<dbReference type="AlphaFoldDB" id="K9UCB4"/>
<sequence>MAYSSDGQRIISGGDDWRIRIWDAETGTAIGQPLSAPIGQIKSIAYSQDGQHIVSVNADKTVSSWDVSGTSLLKTACDRLRYHPSLDDPKTDVAREAKQTCEQYVWEK</sequence>
<dbReference type="HOGENOM" id="CLU_2192308_0_0_3"/>
<dbReference type="Pfam" id="PF00400">
    <property type="entry name" value="WD40"/>
    <property type="match status" value="2"/>
</dbReference>
<dbReference type="STRING" id="1173020.Cha6605_1266"/>
<evidence type="ECO:0000256" key="3">
    <source>
        <dbReference type="PROSITE-ProRule" id="PRU00221"/>
    </source>
</evidence>
<dbReference type="InterPro" id="IPR050349">
    <property type="entry name" value="WD_LIS1/nudF_dynein_reg"/>
</dbReference>
<keyword evidence="2" id="KW-0677">Repeat</keyword>
<evidence type="ECO:0000313" key="5">
    <source>
        <dbReference type="Proteomes" id="UP000010366"/>
    </source>
</evidence>
<evidence type="ECO:0000256" key="2">
    <source>
        <dbReference type="ARBA" id="ARBA00022737"/>
    </source>
</evidence>
<dbReference type="Gene3D" id="2.130.10.10">
    <property type="entry name" value="YVTN repeat-like/Quinoprotein amine dehydrogenase"/>
    <property type="match status" value="1"/>
</dbReference>
<evidence type="ECO:0000256" key="1">
    <source>
        <dbReference type="ARBA" id="ARBA00022574"/>
    </source>
</evidence>
<dbReference type="PROSITE" id="PS50294">
    <property type="entry name" value="WD_REPEATS_REGION"/>
    <property type="match status" value="2"/>
</dbReference>
<dbReference type="PROSITE" id="PS00678">
    <property type="entry name" value="WD_REPEATS_1"/>
    <property type="match status" value="2"/>
</dbReference>
<keyword evidence="1 3" id="KW-0853">WD repeat</keyword>
<name>K9UCB4_CHAP6</name>
<dbReference type="Proteomes" id="UP000010366">
    <property type="component" value="Chromosome"/>
</dbReference>
<dbReference type="PANTHER" id="PTHR44129">
    <property type="entry name" value="WD REPEAT-CONTAINING PROTEIN POP1"/>
    <property type="match status" value="1"/>
</dbReference>
<dbReference type="OrthoDB" id="530825at2"/>
<keyword evidence="5" id="KW-1185">Reference proteome</keyword>
<dbReference type="InterPro" id="IPR011044">
    <property type="entry name" value="Quino_amine_DH_bsu"/>
</dbReference>
<dbReference type="EMBL" id="CP003600">
    <property type="protein sequence ID" value="AFY92470.1"/>
    <property type="molecule type" value="Genomic_DNA"/>
</dbReference>
<dbReference type="eggNOG" id="COG2319">
    <property type="taxonomic scope" value="Bacteria"/>
</dbReference>
<gene>
    <name evidence="4" type="ORF">Cha6605_1266</name>
</gene>
<evidence type="ECO:0000313" key="4">
    <source>
        <dbReference type="EMBL" id="AFY92470.1"/>
    </source>
</evidence>
<feature type="repeat" description="WD" evidence="3">
    <location>
        <begin position="1"/>
        <end position="32"/>
    </location>
</feature>
<reference evidence="4 5" key="1">
    <citation type="submission" date="2012-05" db="EMBL/GenBank/DDBJ databases">
        <title>Finished chromosome of genome of Chamaesiphon sp. PCC 6605.</title>
        <authorList>
            <consortium name="US DOE Joint Genome Institute"/>
            <person name="Gugger M."/>
            <person name="Coursin T."/>
            <person name="Rippka R."/>
            <person name="Tandeau De Marsac N."/>
            <person name="Huntemann M."/>
            <person name="Wei C.-L."/>
            <person name="Han J."/>
            <person name="Detter J.C."/>
            <person name="Han C."/>
            <person name="Tapia R."/>
            <person name="Chen A."/>
            <person name="Kyrpides N."/>
            <person name="Mavromatis K."/>
            <person name="Markowitz V."/>
            <person name="Szeto E."/>
            <person name="Ivanova N."/>
            <person name="Pagani I."/>
            <person name="Pati A."/>
            <person name="Goodwin L."/>
            <person name="Nordberg H.P."/>
            <person name="Cantor M.N."/>
            <person name="Hua S.X."/>
            <person name="Woyke T."/>
            <person name="Kerfeld C.A."/>
        </authorList>
    </citation>
    <scope>NUCLEOTIDE SEQUENCE [LARGE SCALE GENOMIC DNA]</scope>
    <source>
        <strain evidence="5">ATCC 27169 / PCC 6605</strain>
    </source>
</reference>
<dbReference type="PROSITE" id="PS50082">
    <property type="entry name" value="WD_REPEATS_2"/>
    <property type="match status" value="2"/>
</dbReference>
<feature type="repeat" description="WD" evidence="3">
    <location>
        <begin position="34"/>
        <end position="75"/>
    </location>
</feature>
<dbReference type="SUPFAM" id="SSF50969">
    <property type="entry name" value="YVTN repeat-like/Quinoprotein amine dehydrogenase"/>
    <property type="match status" value="1"/>
</dbReference>
<dbReference type="KEGG" id="cmp:Cha6605_1266"/>
<dbReference type="InterPro" id="IPR001680">
    <property type="entry name" value="WD40_rpt"/>
</dbReference>
<dbReference type="InterPro" id="IPR019775">
    <property type="entry name" value="WD40_repeat_CS"/>
</dbReference>
<accession>K9UCB4</accession>